<gene>
    <name evidence="4" type="ORF">GS4_02_00020</name>
</gene>
<dbReference type="EMBL" id="BANX01000002">
    <property type="protein sequence ID" value="GAC66292.1"/>
    <property type="molecule type" value="Genomic_DNA"/>
</dbReference>
<protein>
    <submittedName>
        <fullName evidence="4">Putative DNA-binding protein</fullName>
    </submittedName>
</protein>
<feature type="compositionally biased region" description="Polar residues" evidence="1">
    <location>
        <begin position="102"/>
        <end position="118"/>
    </location>
</feature>
<feature type="compositionally biased region" description="Basic and acidic residues" evidence="1">
    <location>
        <begin position="1"/>
        <end position="16"/>
    </location>
</feature>
<feature type="transmembrane region" description="Helical" evidence="2">
    <location>
        <begin position="65"/>
        <end position="86"/>
    </location>
</feature>
<dbReference type="Gene3D" id="3.10.560.10">
    <property type="entry name" value="Outer membrane lipoprotein wza domain like"/>
    <property type="match status" value="1"/>
</dbReference>
<feature type="region of interest" description="Disordered" evidence="1">
    <location>
        <begin position="101"/>
        <end position="129"/>
    </location>
</feature>
<dbReference type="Pfam" id="PF12836">
    <property type="entry name" value="HHH_3"/>
    <property type="match status" value="1"/>
</dbReference>
<keyword evidence="5" id="KW-1185">Reference proteome</keyword>
<dbReference type="PANTHER" id="PTHR21180:SF32">
    <property type="entry name" value="ENDONUCLEASE_EXONUCLEASE_PHOSPHATASE FAMILY DOMAIN-CONTAINING PROTEIN 1"/>
    <property type="match status" value="1"/>
</dbReference>
<dbReference type="eggNOG" id="COG1555">
    <property type="taxonomic scope" value="Bacteria"/>
</dbReference>
<feature type="region of interest" description="Disordered" evidence="1">
    <location>
        <begin position="1"/>
        <end position="45"/>
    </location>
</feature>
<dbReference type="PANTHER" id="PTHR21180">
    <property type="entry name" value="ENDONUCLEASE/EXONUCLEASE/PHOSPHATASE FAMILY DOMAIN-CONTAINING PROTEIN 1"/>
    <property type="match status" value="1"/>
</dbReference>
<evidence type="ECO:0000313" key="5">
    <source>
        <dbReference type="Proteomes" id="UP000011666"/>
    </source>
</evidence>
<name>M0QFW6_9ACTN</name>
<keyword evidence="4" id="KW-0238">DNA-binding</keyword>
<evidence type="ECO:0000313" key="4">
    <source>
        <dbReference type="EMBL" id="GAC66292.1"/>
    </source>
</evidence>
<dbReference type="Pfam" id="PF10531">
    <property type="entry name" value="SLBB"/>
    <property type="match status" value="1"/>
</dbReference>
<keyword evidence="2" id="KW-0472">Membrane</keyword>
<dbReference type="AlphaFoldDB" id="M0QFW6"/>
<keyword evidence="2" id="KW-1133">Transmembrane helix</keyword>
<feature type="compositionally biased region" description="Basic and acidic residues" evidence="1">
    <location>
        <begin position="23"/>
        <end position="45"/>
    </location>
</feature>
<proteinExistence type="predicted"/>
<organism evidence="4 5">
    <name type="scientific">Gordonia soli NBRC 108243</name>
    <dbReference type="NCBI Taxonomy" id="1223545"/>
    <lineage>
        <taxon>Bacteria</taxon>
        <taxon>Bacillati</taxon>
        <taxon>Actinomycetota</taxon>
        <taxon>Actinomycetes</taxon>
        <taxon>Mycobacteriales</taxon>
        <taxon>Gordoniaceae</taxon>
        <taxon>Gordonia</taxon>
    </lineage>
</organism>
<accession>M0QFW6</accession>
<dbReference type="InterPro" id="IPR051675">
    <property type="entry name" value="Endo/Exo/Phosphatase_dom_1"/>
</dbReference>
<dbReference type="GO" id="GO:0003677">
    <property type="term" value="F:DNA binding"/>
    <property type="evidence" value="ECO:0007669"/>
    <property type="project" value="UniProtKB-KW"/>
</dbReference>
<dbReference type="GO" id="GO:0015628">
    <property type="term" value="P:protein secretion by the type II secretion system"/>
    <property type="evidence" value="ECO:0007669"/>
    <property type="project" value="TreeGrafter"/>
</dbReference>
<feature type="domain" description="Helix-hairpin-helix DNA-binding motif class 1" evidence="3">
    <location>
        <begin position="242"/>
        <end position="261"/>
    </location>
</feature>
<dbReference type="STRING" id="1223545.GS4_02_00020"/>
<feature type="compositionally biased region" description="Low complexity" evidence="1">
    <location>
        <begin position="206"/>
        <end position="223"/>
    </location>
</feature>
<dbReference type="Proteomes" id="UP000011666">
    <property type="component" value="Unassembled WGS sequence"/>
</dbReference>
<dbReference type="InterPro" id="IPR010994">
    <property type="entry name" value="RuvA_2-like"/>
</dbReference>
<dbReference type="InterPro" id="IPR019554">
    <property type="entry name" value="Soluble_ligand-bd"/>
</dbReference>
<dbReference type="Gene3D" id="1.10.150.320">
    <property type="entry name" value="Photosystem II 12 kDa extrinsic protein"/>
    <property type="match status" value="1"/>
</dbReference>
<dbReference type="GO" id="GO:0006281">
    <property type="term" value="P:DNA repair"/>
    <property type="evidence" value="ECO:0007669"/>
    <property type="project" value="InterPro"/>
</dbReference>
<evidence type="ECO:0000259" key="3">
    <source>
        <dbReference type="SMART" id="SM00278"/>
    </source>
</evidence>
<sequence>MRDAWDRHGAEDRFGRDSFGAGSDRDGDHDLSEDHDWDGDHDRNWDLDNRRGHPARRRWAPAPPAAIALIVVGIVACVIAGVRVFGGDDEIGTVAFPVQAGPTGSSAAGPSTAGQSTRPRPGHESATPSGEIVVSVVGLVQRPGLVRLRSQARVADALDRAGGARPGADTLSLNLAQPLRDGDQVLVGVAAARGGMGMRSAVVSAGGSAGAAPADGPPASAASGTGGAPTGGKVDLNSATEAQLDELPGVGPVTAAAIIEWRARNGRFASVDQLGEVNGIGPARLARLRDLVTV</sequence>
<evidence type="ECO:0000256" key="2">
    <source>
        <dbReference type="SAM" id="Phobius"/>
    </source>
</evidence>
<dbReference type="SMART" id="SM00278">
    <property type="entry name" value="HhH1"/>
    <property type="match status" value="2"/>
</dbReference>
<feature type="region of interest" description="Disordered" evidence="1">
    <location>
        <begin position="206"/>
        <end position="235"/>
    </location>
</feature>
<dbReference type="InterPro" id="IPR003583">
    <property type="entry name" value="Hlx-hairpin-Hlx_DNA-bd_motif"/>
</dbReference>
<dbReference type="SUPFAM" id="SSF47781">
    <property type="entry name" value="RuvA domain 2-like"/>
    <property type="match status" value="1"/>
</dbReference>
<dbReference type="GO" id="GO:0015627">
    <property type="term" value="C:type II protein secretion system complex"/>
    <property type="evidence" value="ECO:0007669"/>
    <property type="project" value="TreeGrafter"/>
</dbReference>
<feature type="domain" description="Helix-hairpin-helix DNA-binding motif class 1" evidence="3">
    <location>
        <begin position="272"/>
        <end position="291"/>
    </location>
</feature>
<comment type="caution">
    <text evidence="4">The sequence shown here is derived from an EMBL/GenBank/DDBJ whole genome shotgun (WGS) entry which is preliminary data.</text>
</comment>
<evidence type="ECO:0000256" key="1">
    <source>
        <dbReference type="SAM" id="MobiDB-lite"/>
    </source>
</evidence>
<reference evidence="4 5" key="1">
    <citation type="submission" date="2013-01" db="EMBL/GenBank/DDBJ databases">
        <title>Whole genome shotgun sequence of Gordonia soli NBRC 108243.</title>
        <authorList>
            <person name="Isaki-Nakamura S."/>
            <person name="Hosoyama A."/>
            <person name="Tsuchikane K."/>
            <person name="Ando Y."/>
            <person name="Baba S."/>
            <person name="Ohji S."/>
            <person name="Hamada M."/>
            <person name="Tamura T."/>
            <person name="Yamazoe A."/>
            <person name="Yamazaki S."/>
            <person name="Fujita N."/>
        </authorList>
    </citation>
    <scope>NUCLEOTIDE SEQUENCE [LARGE SCALE GENOMIC DNA]</scope>
    <source>
        <strain evidence="4 5">NBRC 108243</strain>
    </source>
</reference>
<keyword evidence="2" id="KW-0812">Transmembrane</keyword>